<dbReference type="EMBL" id="JAAMPC010000003">
    <property type="protein sequence ID" value="KAG2320125.1"/>
    <property type="molecule type" value="Genomic_DNA"/>
</dbReference>
<dbReference type="AlphaFoldDB" id="A0A8X8B2D9"/>
<dbReference type="Proteomes" id="UP000886595">
    <property type="component" value="Unassembled WGS sequence"/>
</dbReference>
<name>A0A8X8B2D9_BRACI</name>
<evidence type="ECO:0000313" key="1">
    <source>
        <dbReference type="EMBL" id="KAG2320125.1"/>
    </source>
</evidence>
<proteinExistence type="predicted"/>
<organism evidence="1 2">
    <name type="scientific">Brassica carinata</name>
    <name type="common">Ethiopian mustard</name>
    <name type="synonym">Abyssinian cabbage</name>
    <dbReference type="NCBI Taxonomy" id="52824"/>
    <lineage>
        <taxon>Eukaryota</taxon>
        <taxon>Viridiplantae</taxon>
        <taxon>Streptophyta</taxon>
        <taxon>Embryophyta</taxon>
        <taxon>Tracheophyta</taxon>
        <taxon>Spermatophyta</taxon>
        <taxon>Magnoliopsida</taxon>
        <taxon>eudicotyledons</taxon>
        <taxon>Gunneridae</taxon>
        <taxon>Pentapetalae</taxon>
        <taxon>rosids</taxon>
        <taxon>malvids</taxon>
        <taxon>Brassicales</taxon>
        <taxon>Brassicaceae</taxon>
        <taxon>Brassiceae</taxon>
        <taxon>Brassica</taxon>
    </lineage>
</organism>
<protein>
    <submittedName>
        <fullName evidence="1">Uncharacterized protein</fullName>
    </submittedName>
</protein>
<reference evidence="1 2" key="1">
    <citation type="submission" date="2020-02" db="EMBL/GenBank/DDBJ databases">
        <authorList>
            <person name="Ma Q."/>
            <person name="Huang Y."/>
            <person name="Song X."/>
            <person name="Pei D."/>
        </authorList>
    </citation>
    <scope>NUCLEOTIDE SEQUENCE [LARGE SCALE GENOMIC DNA]</scope>
    <source>
        <strain evidence="1">Sxm20200214</strain>
        <tissue evidence="1">Leaf</tissue>
    </source>
</reference>
<evidence type="ECO:0000313" key="2">
    <source>
        <dbReference type="Proteomes" id="UP000886595"/>
    </source>
</evidence>
<keyword evidence="2" id="KW-1185">Reference proteome</keyword>
<sequence length="65" mass="7527">MAIRTSYVTTREVFKFMVANGGVPKERVFEFDCDKDPPPDEEPNIKIDGYLTFDTLEEALDQHLF</sequence>
<accession>A0A8X8B2D9</accession>
<comment type="caution">
    <text evidence="1">The sequence shown here is derived from an EMBL/GenBank/DDBJ whole genome shotgun (WGS) entry which is preliminary data.</text>
</comment>
<gene>
    <name evidence="1" type="ORF">Bca52824_013338</name>
</gene>